<comment type="caution">
    <text evidence="1">The sequence shown here is derived from an EMBL/GenBank/DDBJ whole genome shotgun (WGS) entry which is preliminary data.</text>
</comment>
<evidence type="ECO:0000313" key="1">
    <source>
        <dbReference type="EMBL" id="KAF2471402.1"/>
    </source>
</evidence>
<organism evidence="1 2">
    <name type="scientific">Lindgomyces ingoldianus</name>
    <dbReference type="NCBI Taxonomy" id="673940"/>
    <lineage>
        <taxon>Eukaryota</taxon>
        <taxon>Fungi</taxon>
        <taxon>Dikarya</taxon>
        <taxon>Ascomycota</taxon>
        <taxon>Pezizomycotina</taxon>
        <taxon>Dothideomycetes</taxon>
        <taxon>Pleosporomycetidae</taxon>
        <taxon>Pleosporales</taxon>
        <taxon>Lindgomycetaceae</taxon>
        <taxon>Lindgomyces</taxon>
    </lineage>
</organism>
<dbReference type="EMBL" id="MU003505">
    <property type="protein sequence ID" value="KAF2471402.1"/>
    <property type="molecule type" value="Genomic_DNA"/>
</dbReference>
<dbReference type="Proteomes" id="UP000799755">
    <property type="component" value="Unassembled WGS sequence"/>
</dbReference>
<keyword evidence="2" id="KW-1185">Reference proteome</keyword>
<protein>
    <submittedName>
        <fullName evidence="1">Uncharacterized protein</fullName>
    </submittedName>
</protein>
<reference evidence="1" key="1">
    <citation type="journal article" date="2020" name="Stud. Mycol.">
        <title>101 Dothideomycetes genomes: a test case for predicting lifestyles and emergence of pathogens.</title>
        <authorList>
            <person name="Haridas S."/>
            <person name="Albert R."/>
            <person name="Binder M."/>
            <person name="Bloem J."/>
            <person name="Labutti K."/>
            <person name="Salamov A."/>
            <person name="Andreopoulos B."/>
            <person name="Baker S."/>
            <person name="Barry K."/>
            <person name="Bills G."/>
            <person name="Bluhm B."/>
            <person name="Cannon C."/>
            <person name="Castanera R."/>
            <person name="Culley D."/>
            <person name="Daum C."/>
            <person name="Ezra D."/>
            <person name="Gonzalez J."/>
            <person name="Henrissat B."/>
            <person name="Kuo A."/>
            <person name="Liang C."/>
            <person name="Lipzen A."/>
            <person name="Lutzoni F."/>
            <person name="Magnuson J."/>
            <person name="Mondo S."/>
            <person name="Nolan M."/>
            <person name="Ohm R."/>
            <person name="Pangilinan J."/>
            <person name="Park H.-J."/>
            <person name="Ramirez L."/>
            <person name="Alfaro M."/>
            <person name="Sun H."/>
            <person name="Tritt A."/>
            <person name="Yoshinaga Y."/>
            <person name="Zwiers L.-H."/>
            <person name="Turgeon B."/>
            <person name="Goodwin S."/>
            <person name="Spatafora J."/>
            <person name="Crous P."/>
            <person name="Grigoriev I."/>
        </authorList>
    </citation>
    <scope>NUCLEOTIDE SEQUENCE</scope>
    <source>
        <strain evidence="1">ATCC 200398</strain>
    </source>
</reference>
<gene>
    <name evidence="1" type="ORF">BDR25DRAFT_342663</name>
</gene>
<name>A0ACB6QYP5_9PLEO</name>
<sequence length="960" mass="105828">MAELAASIIGIVSAGTKVTLVLSQLAADVGSAGKEARMIGSEIRALCAVVKTLGETLEQVQDSAYYSHCAEMTKDMTEASMEMFTEILDASESVRGMSKGKDGKFGLVGKLQWVVFQKPKITILRAALEAYKSNLALMLGTLNTAEKVTRRASMKNTPEIIIEEEQDRSFLQSLQLEHRASMIELEQAEREFKEYSAAMAKEVHLSEHLSNLSETLQNPPGPKQPIGEYSPTDTLVGSVREEIEYIRSSLSRRLSFEPETVQEQVSRHSQRLSALMSEDQKRISQRWSTVLSSSSYGTTPTRYLPQSWIPSHQRRPSPVINGRISPASESAWTSNVLSDPFYGIVRTWLIERSFEDRRIILGTLMNDVGGISPRSPSSDNLQRERYRSPKHPTPTKTSKWETKTVKGMVDPRNGGGGLQPREINRLVKEQVIAHDLKIKNTTHDSMIPSSEYPGLTIDLSYKKIDDLPEQIVDVLRFHLERLALSHNNLEQIPSNLVLCSRLRYLNLRGNKFEVIPSAILELASLEILDMARNRLRAIPGSISKLTSLKVLSVIGNDIKGLPFSMGDMKALQIFKYQRNPVIFPSAEALENAMKTHYPTLDTNLSDDEMSVRRTHCVKKYLKEYPATISGENARAILRLSLNNSAPSSTQPAAPPTDTLPGLASPPTLSLGKDSPTSSLQPSPSTSPRRKKIPAMKRYQIPPSPFPRTKSPRQHIDKAKISSPIALITTNMQANNAPDIGTLRHASSAVELSIQRTEGQMRRPAHVSVQITANNTNKRKKTGEGKDTSGSHSEISPLISITSDESPSTILTPPSPRRQSHFETLSLLEGSTSAQKSAHRRFHSQDASRERNSDLLIAPEGASRRHSNIDALGGNWKRHSFLLSPTELILPSQKNESELLANLDGAPVDDVVTSPSPASASGSGGVVDDARASPSSLTEASDDLSRHTVIWRGGAGERKRM</sequence>
<evidence type="ECO:0000313" key="2">
    <source>
        <dbReference type="Proteomes" id="UP000799755"/>
    </source>
</evidence>
<proteinExistence type="predicted"/>
<accession>A0ACB6QYP5</accession>